<dbReference type="PANTHER" id="PTHR33215">
    <property type="entry name" value="PROTEIN DISTAL ANTENNA"/>
    <property type="match status" value="1"/>
</dbReference>
<dbReference type="PANTHER" id="PTHR33215:SF13">
    <property type="entry name" value="PROTEIN DISTAL ANTENNA"/>
    <property type="match status" value="1"/>
</dbReference>
<evidence type="ECO:0000256" key="2">
    <source>
        <dbReference type="ARBA" id="ARBA00022553"/>
    </source>
</evidence>
<keyword evidence="4" id="KW-0804">Transcription</keyword>
<accession>G4YZR1</accession>
<evidence type="ECO:0000256" key="5">
    <source>
        <dbReference type="SAM" id="MobiDB-lite"/>
    </source>
</evidence>
<sequence>MRRDWSPDSPASDRVWAQAIHAVVERRLSLRQAAQAFGLQQTALHRLVRQRTLQQARHLPQPPLPPPPVARSLPGSAPAVVVSTSPSSSDTIRITAPTVTAGSGASLPGDRYVFPRLNPLALGRGSPTGINNLPLPAVAPLAVLTPPPGCELSPEVNEEIVAILREQFLQQQQYDDYETSDGRLHRLEGYADADIVDVVRAVVGHNGRRALPADFPTAGWLAMFKSENNFVDVDDIVRSRSRTFSSNSLNGTVSQQQQQERYNRNYELEQQQYEFEHQRRGDQLRWIQNRTYRQPAAPPPLSPRHRSPIQGRRAAYGWDDVEVADGGENVLPQQRLGYYQQPQRQPRDDNKYRRRASSGSSNGHSDSNASDRNYRQSNLVPAKVWERAMEDVAIHGMSLRNAAKAHGVHFAALHRRLKKRQQHKLNMPCEPNYIPFEDEAGVVRVIHARAEMGVLMTFTELVDLLKRTALKHRSELPKEIATALVRRFQSRVEQSIRHLIIDWPALSNNVLYRLRDASSTGDNGKDGMVAGAAAANTGKSSAPSIISASSGSLSSSGSSSSLSPHPQATAVFPAIRESSVGTAPTPTWNTKACNAANNVGSGSNTTTSSTVPAPTPAAAMSLTAPSMILRL</sequence>
<feature type="region of interest" description="Disordered" evidence="5">
    <location>
        <begin position="597"/>
        <end position="617"/>
    </location>
</feature>
<dbReference type="EMBL" id="JH159152">
    <property type="protein sequence ID" value="EGZ26286.1"/>
    <property type="molecule type" value="Genomic_DNA"/>
</dbReference>
<evidence type="ECO:0000313" key="7">
    <source>
        <dbReference type="EMBL" id="EGZ26286.1"/>
    </source>
</evidence>
<organism evidence="7 8">
    <name type="scientific">Phytophthora sojae (strain P6497)</name>
    <name type="common">Soybean stem and root rot agent</name>
    <name type="synonym">Phytophthora megasperma f. sp. glycines</name>
    <dbReference type="NCBI Taxonomy" id="1094619"/>
    <lineage>
        <taxon>Eukaryota</taxon>
        <taxon>Sar</taxon>
        <taxon>Stramenopiles</taxon>
        <taxon>Oomycota</taxon>
        <taxon>Peronosporomycetes</taxon>
        <taxon>Peronosporales</taxon>
        <taxon>Peronosporaceae</taxon>
        <taxon>Phytophthora</taxon>
    </lineage>
</organism>
<dbReference type="InterPro" id="IPR051839">
    <property type="entry name" value="RD_transcriptional_regulator"/>
</dbReference>
<keyword evidence="2" id="KW-0597">Phosphoprotein</keyword>
<evidence type="ECO:0000256" key="1">
    <source>
        <dbReference type="ARBA" id="ARBA00022473"/>
    </source>
</evidence>
<dbReference type="InParanoid" id="G4YZR1"/>
<dbReference type="Pfam" id="PF05225">
    <property type="entry name" value="HTH_psq"/>
    <property type="match status" value="1"/>
</dbReference>
<gene>
    <name evidence="7" type="ORF">PHYSODRAFT_482072</name>
</gene>
<evidence type="ECO:0000256" key="4">
    <source>
        <dbReference type="ARBA" id="ARBA00023163"/>
    </source>
</evidence>
<dbReference type="GeneID" id="20655451"/>
<dbReference type="OMA" id="RETIHPP"/>
<dbReference type="Proteomes" id="UP000002640">
    <property type="component" value="Unassembled WGS sequence"/>
</dbReference>
<name>G4YZR1_PHYSP</name>
<dbReference type="GO" id="GO:0003677">
    <property type="term" value="F:DNA binding"/>
    <property type="evidence" value="ECO:0007669"/>
    <property type="project" value="InterPro"/>
</dbReference>
<feature type="region of interest" description="Disordered" evidence="5">
    <location>
        <begin position="331"/>
        <end position="375"/>
    </location>
</feature>
<feature type="domain" description="HTH psq-type" evidence="6">
    <location>
        <begin position="17"/>
        <end position="51"/>
    </location>
</feature>
<feature type="compositionally biased region" description="Low complexity" evidence="5">
    <location>
        <begin position="357"/>
        <end position="371"/>
    </location>
</feature>
<evidence type="ECO:0000256" key="3">
    <source>
        <dbReference type="ARBA" id="ARBA00023015"/>
    </source>
</evidence>
<dbReference type="KEGG" id="psoj:PHYSODRAFT_482072"/>
<dbReference type="InterPro" id="IPR007889">
    <property type="entry name" value="HTH_Psq"/>
</dbReference>
<dbReference type="AlphaFoldDB" id="G4YZR1"/>
<reference evidence="7 8" key="1">
    <citation type="journal article" date="2006" name="Science">
        <title>Phytophthora genome sequences uncover evolutionary origins and mechanisms of pathogenesis.</title>
        <authorList>
            <person name="Tyler B.M."/>
            <person name="Tripathy S."/>
            <person name="Zhang X."/>
            <person name="Dehal P."/>
            <person name="Jiang R.H."/>
            <person name="Aerts A."/>
            <person name="Arredondo F.D."/>
            <person name="Baxter L."/>
            <person name="Bensasson D."/>
            <person name="Beynon J.L."/>
            <person name="Chapman J."/>
            <person name="Damasceno C.M."/>
            <person name="Dorrance A.E."/>
            <person name="Dou D."/>
            <person name="Dickerman A.W."/>
            <person name="Dubchak I.L."/>
            <person name="Garbelotto M."/>
            <person name="Gijzen M."/>
            <person name="Gordon S.G."/>
            <person name="Govers F."/>
            <person name="Grunwald N.J."/>
            <person name="Huang W."/>
            <person name="Ivors K.L."/>
            <person name="Jones R.W."/>
            <person name="Kamoun S."/>
            <person name="Krampis K."/>
            <person name="Lamour K.H."/>
            <person name="Lee M.K."/>
            <person name="McDonald W.H."/>
            <person name="Medina M."/>
            <person name="Meijer H.J."/>
            <person name="Nordberg E.K."/>
            <person name="Maclean D.J."/>
            <person name="Ospina-Giraldo M.D."/>
            <person name="Morris P.F."/>
            <person name="Phuntumart V."/>
            <person name="Putnam N.H."/>
            <person name="Rash S."/>
            <person name="Rose J.K."/>
            <person name="Sakihama Y."/>
            <person name="Salamov A.A."/>
            <person name="Savidor A."/>
            <person name="Scheuring C.F."/>
            <person name="Smith B.M."/>
            <person name="Sobral B.W."/>
            <person name="Terry A."/>
            <person name="Torto-Alalibo T.A."/>
            <person name="Win J."/>
            <person name="Xu Z."/>
            <person name="Zhang H."/>
            <person name="Grigoriev I.V."/>
            <person name="Rokhsar D.S."/>
            <person name="Boore J.L."/>
        </authorList>
    </citation>
    <scope>NUCLEOTIDE SEQUENCE [LARGE SCALE GENOMIC DNA]</scope>
    <source>
        <strain evidence="7 8">P6497</strain>
    </source>
</reference>
<dbReference type="Gene3D" id="1.10.10.60">
    <property type="entry name" value="Homeodomain-like"/>
    <property type="match status" value="1"/>
</dbReference>
<keyword evidence="8" id="KW-1185">Reference proteome</keyword>
<dbReference type="RefSeq" id="XP_009521574.1">
    <property type="nucleotide sequence ID" value="XM_009523279.1"/>
</dbReference>
<proteinExistence type="predicted"/>
<keyword evidence="3" id="KW-0805">Transcription regulation</keyword>
<keyword evidence="1" id="KW-0217">Developmental protein</keyword>
<protein>
    <recommendedName>
        <fullName evidence="6">HTH psq-type domain-containing protein</fullName>
    </recommendedName>
</protein>
<evidence type="ECO:0000259" key="6">
    <source>
        <dbReference type="Pfam" id="PF05225"/>
    </source>
</evidence>
<evidence type="ECO:0000313" key="8">
    <source>
        <dbReference type="Proteomes" id="UP000002640"/>
    </source>
</evidence>